<gene>
    <name evidence="1" type="ORF">MRB53_001859</name>
</gene>
<reference evidence="1 2" key="1">
    <citation type="journal article" date="2022" name="Hortic Res">
        <title>A haplotype resolved chromosomal level avocado genome allows analysis of novel avocado genes.</title>
        <authorList>
            <person name="Nath O."/>
            <person name="Fletcher S.J."/>
            <person name="Hayward A."/>
            <person name="Shaw L.M."/>
            <person name="Masouleh A.K."/>
            <person name="Furtado A."/>
            <person name="Henry R.J."/>
            <person name="Mitter N."/>
        </authorList>
    </citation>
    <scope>NUCLEOTIDE SEQUENCE [LARGE SCALE GENOMIC DNA]</scope>
    <source>
        <strain evidence="2">cv. Hass</strain>
    </source>
</reference>
<proteinExistence type="predicted"/>
<accession>A0ACC2MSX8</accession>
<evidence type="ECO:0000313" key="2">
    <source>
        <dbReference type="Proteomes" id="UP001234297"/>
    </source>
</evidence>
<keyword evidence="2" id="KW-1185">Reference proteome</keyword>
<name>A0ACC2MSX8_PERAE</name>
<dbReference type="EMBL" id="CM056809">
    <property type="protein sequence ID" value="KAJ8648836.1"/>
    <property type="molecule type" value="Genomic_DNA"/>
</dbReference>
<dbReference type="Proteomes" id="UP001234297">
    <property type="component" value="Chromosome 1"/>
</dbReference>
<organism evidence="1 2">
    <name type="scientific">Persea americana</name>
    <name type="common">Avocado</name>
    <dbReference type="NCBI Taxonomy" id="3435"/>
    <lineage>
        <taxon>Eukaryota</taxon>
        <taxon>Viridiplantae</taxon>
        <taxon>Streptophyta</taxon>
        <taxon>Embryophyta</taxon>
        <taxon>Tracheophyta</taxon>
        <taxon>Spermatophyta</taxon>
        <taxon>Magnoliopsida</taxon>
        <taxon>Magnoliidae</taxon>
        <taxon>Laurales</taxon>
        <taxon>Lauraceae</taxon>
        <taxon>Persea</taxon>
    </lineage>
</organism>
<evidence type="ECO:0000313" key="1">
    <source>
        <dbReference type="EMBL" id="KAJ8648836.1"/>
    </source>
</evidence>
<protein>
    <submittedName>
        <fullName evidence="1">Uncharacterized protein</fullName>
    </submittedName>
</protein>
<comment type="caution">
    <text evidence="1">The sequence shown here is derived from an EMBL/GenBank/DDBJ whole genome shotgun (WGS) entry which is preliminary data.</text>
</comment>
<sequence length="153" mass="16556">MESGVCCGRIPAVEALPAVVKSEGGSRIFSAVIGIGALRSHNFARISFASQGLVNFCGSQRFGGKNHPHIFNVAAAEQLEELVAERNGAFARREQSLGSTELCLHGLSECANNGRLEIWNWRPSTALMFWNWSGSISPLFLAGEENPRLQIIG</sequence>